<dbReference type="PIRSF" id="PIRSF002808">
    <property type="entry name" value="Hexose_phosphate_transp"/>
    <property type="match status" value="1"/>
</dbReference>
<evidence type="ECO:0000256" key="5">
    <source>
        <dbReference type="ARBA" id="ARBA00022989"/>
    </source>
</evidence>
<dbReference type="InterPro" id="IPR000849">
    <property type="entry name" value="Sugar_P_transporter"/>
</dbReference>
<comment type="caution">
    <text evidence="9">The sequence shown here is derived from an EMBL/GenBank/DDBJ whole genome shotgun (WGS) entry which is preliminary data.</text>
</comment>
<evidence type="ECO:0000313" key="10">
    <source>
        <dbReference type="Proteomes" id="UP001165422"/>
    </source>
</evidence>
<feature type="transmembrane region" description="Helical" evidence="7">
    <location>
        <begin position="47"/>
        <end position="67"/>
    </location>
</feature>
<dbReference type="SUPFAM" id="SSF103473">
    <property type="entry name" value="MFS general substrate transporter"/>
    <property type="match status" value="1"/>
</dbReference>
<organism evidence="9 10">
    <name type="scientific">Clostridium aromativorans</name>
    <dbReference type="NCBI Taxonomy" id="2836848"/>
    <lineage>
        <taxon>Bacteria</taxon>
        <taxon>Bacillati</taxon>
        <taxon>Bacillota</taxon>
        <taxon>Clostridia</taxon>
        <taxon>Eubacteriales</taxon>
        <taxon>Clostridiaceae</taxon>
        <taxon>Clostridium</taxon>
    </lineage>
</organism>
<gene>
    <name evidence="9" type="ORF">LN736_12880</name>
</gene>
<feature type="domain" description="Major facilitator superfamily (MFS) profile" evidence="8">
    <location>
        <begin position="10"/>
        <end position="421"/>
    </location>
</feature>
<dbReference type="Pfam" id="PF07690">
    <property type="entry name" value="MFS_1"/>
    <property type="match status" value="2"/>
</dbReference>
<feature type="transmembrane region" description="Helical" evidence="7">
    <location>
        <begin position="395"/>
        <end position="417"/>
    </location>
</feature>
<keyword evidence="2" id="KW-0813">Transport</keyword>
<dbReference type="EMBL" id="JAJJPB010000017">
    <property type="protein sequence ID" value="MCC9295755.1"/>
    <property type="molecule type" value="Genomic_DNA"/>
</dbReference>
<dbReference type="InterPro" id="IPR036259">
    <property type="entry name" value="MFS_trans_sf"/>
</dbReference>
<dbReference type="InterPro" id="IPR020846">
    <property type="entry name" value="MFS_dom"/>
</dbReference>
<feature type="transmembrane region" description="Helical" evidence="7">
    <location>
        <begin position="79"/>
        <end position="103"/>
    </location>
</feature>
<feature type="transmembrane region" description="Helical" evidence="7">
    <location>
        <begin position="274"/>
        <end position="295"/>
    </location>
</feature>
<accession>A0ABS8N7L3</accession>
<dbReference type="InterPro" id="IPR011701">
    <property type="entry name" value="MFS"/>
</dbReference>
<dbReference type="PROSITE" id="PS50850">
    <property type="entry name" value="MFS"/>
    <property type="match status" value="1"/>
</dbReference>
<evidence type="ECO:0000256" key="3">
    <source>
        <dbReference type="ARBA" id="ARBA00022475"/>
    </source>
</evidence>
<evidence type="ECO:0000256" key="6">
    <source>
        <dbReference type="ARBA" id="ARBA00023136"/>
    </source>
</evidence>
<keyword evidence="4 7" id="KW-0812">Transmembrane</keyword>
<evidence type="ECO:0000256" key="2">
    <source>
        <dbReference type="ARBA" id="ARBA00022448"/>
    </source>
</evidence>
<name>A0ABS8N7L3_9CLOT</name>
<proteinExistence type="predicted"/>
<dbReference type="InterPro" id="IPR050382">
    <property type="entry name" value="MFS_Na/Anion_cotransporter"/>
</dbReference>
<keyword evidence="3" id="KW-1003">Cell membrane</keyword>
<protein>
    <submittedName>
        <fullName evidence="9">MFS transporter</fullName>
    </submittedName>
</protein>
<evidence type="ECO:0000256" key="4">
    <source>
        <dbReference type="ARBA" id="ARBA00022692"/>
    </source>
</evidence>
<evidence type="ECO:0000256" key="7">
    <source>
        <dbReference type="SAM" id="Phobius"/>
    </source>
</evidence>
<sequence>MNISKYKWLILVLLVIGSLINYIDRSALSIAAPYIMKEFNFSAADMGNIFSGFFFTYAVFCFIGGYCSDLFGPKRTMGIAMIFWSFFAFAPAIAWGFASLFVFRLLFGASEGPISSVSNKMITNWFSPTERARAKGISDSGMSLGAAISGPMVGLIAIKWGWRVSFIVLLVLGLLWTISWFILSYDTPFDFLRHFEKSHNTSVNGNTVEGEKKKSADLVNRKTLSFYLRQPIIWSIIISFFAVNFMTYFFMTWFPSYLVMERHLSIKNMSVVNVIPWLFGMLGYVLGGTLSDYVVKRTGNTIRSRKLVIFFSLIGLGISVGLCGLANSTMLAIILMSFGVFFGYLATPSFWASIGDSVKSSNVGGVGGFAHFLSNTAGIVAPSITGYIVQGTGKFTSAFILAGSLALVSALVVLAFMHPIRKLDEKKISV</sequence>
<dbReference type="PANTHER" id="PTHR11662:SF399">
    <property type="entry name" value="FI19708P1-RELATED"/>
    <property type="match status" value="1"/>
</dbReference>
<keyword evidence="5 7" id="KW-1133">Transmembrane helix</keyword>
<dbReference type="PANTHER" id="PTHR11662">
    <property type="entry name" value="SOLUTE CARRIER FAMILY 17"/>
    <property type="match status" value="1"/>
</dbReference>
<feature type="transmembrane region" description="Helical" evidence="7">
    <location>
        <begin position="307"/>
        <end position="327"/>
    </location>
</feature>
<reference evidence="9" key="1">
    <citation type="submission" date="2021-11" db="EMBL/GenBank/DDBJ databases">
        <authorList>
            <person name="Qingchun L."/>
            <person name="Dong Z."/>
            <person name="Zongwei Q."/>
            <person name="Jia Z."/>
            <person name="Duotao L."/>
        </authorList>
    </citation>
    <scope>NUCLEOTIDE SEQUENCE</scope>
    <source>
        <strain evidence="9">WLY-B-L2</strain>
    </source>
</reference>
<dbReference type="RefSeq" id="WP_229981673.1">
    <property type="nucleotide sequence ID" value="NZ_JAJJPB010000017.1"/>
</dbReference>
<dbReference type="Gene3D" id="1.20.1250.20">
    <property type="entry name" value="MFS general substrate transporter like domains"/>
    <property type="match status" value="2"/>
</dbReference>
<dbReference type="CDD" id="cd17319">
    <property type="entry name" value="MFS_ExuT_GudP_like"/>
    <property type="match status" value="1"/>
</dbReference>
<evidence type="ECO:0000313" key="9">
    <source>
        <dbReference type="EMBL" id="MCC9295755.1"/>
    </source>
</evidence>
<keyword evidence="10" id="KW-1185">Reference proteome</keyword>
<dbReference type="Proteomes" id="UP001165422">
    <property type="component" value="Unassembled WGS sequence"/>
</dbReference>
<feature type="transmembrane region" description="Helical" evidence="7">
    <location>
        <begin position="366"/>
        <end position="389"/>
    </location>
</feature>
<feature type="transmembrane region" description="Helical" evidence="7">
    <location>
        <begin position="333"/>
        <end position="354"/>
    </location>
</feature>
<comment type="subcellular location">
    <subcellularLocation>
        <location evidence="1">Cell membrane</location>
        <topology evidence="1">Multi-pass membrane protein</topology>
    </subcellularLocation>
</comment>
<keyword evidence="6 7" id="KW-0472">Membrane</keyword>
<evidence type="ECO:0000256" key="1">
    <source>
        <dbReference type="ARBA" id="ARBA00004651"/>
    </source>
</evidence>
<feature type="transmembrane region" description="Helical" evidence="7">
    <location>
        <begin position="160"/>
        <end position="183"/>
    </location>
</feature>
<feature type="transmembrane region" description="Helical" evidence="7">
    <location>
        <begin position="232"/>
        <end position="254"/>
    </location>
</feature>
<evidence type="ECO:0000259" key="8">
    <source>
        <dbReference type="PROSITE" id="PS50850"/>
    </source>
</evidence>